<evidence type="ECO:0000313" key="4">
    <source>
        <dbReference type="Proteomes" id="UP000094256"/>
    </source>
</evidence>
<accession>A0A1B3Z622</accession>
<protein>
    <recommendedName>
        <fullName evidence="5">Thiolase</fullName>
    </recommendedName>
</protein>
<dbReference type="STRING" id="1560345.AWL63_01620"/>
<feature type="domain" description="Thiolase C-terminal" evidence="2">
    <location>
        <begin position="266"/>
        <end position="403"/>
    </location>
</feature>
<feature type="domain" description="Thiolase N-terminal" evidence="1">
    <location>
        <begin position="10"/>
        <end position="227"/>
    </location>
</feature>
<gene>
    <name evidence="3" type="ORF">AWL63_01620</name>
</gene>
<dbReference type="OrthoDB" id="9785768at2"/>
<dbReference type="Pfam" id="PF00108">
    <property type="entry name" value="Thiolase_N"/>
    <property type="match status" value="1"/>
</dbReference>
<dbReference type="Pfam" id="PF22691">
    <property type="entry name" value="Thiolase_C_1"/>
    <property type="match status" value="1"/>
</dbReference>
<dbReference type="Gene3D" id="3.40.47.10">
    <property type="match status" value="1"/>
</dbReference>
<dbReference type="InterPro" id="IPR020616">
    <property type="entry name" value="Thiolase_N"/>
</dbReference>
<dbReference type="CDD" id="cd00829">
    <property type="entry name" value="SCP-x_thiolase"/>
    <property type="match status" value="1"/>
</dbReference>
<dbReference type="RefSeq" id="WP_069203453.1">
    <property type="nucleotide sequence ID" value="NZ_CP014168.1"/>
</dbReference>
<proteinExistence type="predicted"/>
<sequence length="403" mass="42246">MTLDPSRVAVIAGVGETPVGRLPDTNSIELHVQAAKAAIDDAGIDKGLIDGLLTSGAFLDDNIRHHIIIAENLGIYRKTLCDTLRTGGQSWCHGLQMAQWAIQAGRCRAVLLVGGDTLLSSIPTGKGLGAYTDYGAHSMEFETPFGVHVPGFYALLAARHMHEFGTTSEQLAAIAVACRKHASLNPAAQKRDPITIEDVLASRMVATPLHLLDCSLISDGGHAVLVTSLEVARDLKPTPIRLAGLGQAQSYYHMGHLAKAVGAPPEIARTHDLTHTVQTLAAEQAFGEAGVTPADVDVAELYDSFTITALLQLEDLGFCKKGEAGAFAEGGRLELGGGLPINTHGGMLSYAHPGATGGMAHIVEAVRQLRGECGPRQVADCEVAVATNVSAVSSTHSVAVLTR</sequence>
<dbReference type="Proteomes" id="UP000094256">
    <property type="component" value="Chromosome"/>
</dbReference>
<evidence type="ECO:0000259" key="1">
    <source>
        <dbReference type="Pfam" id="PF00108"/>
    </source>
</evidence>
<dbReference type="GO" id="GO:0003988">
    <property type="term" value="F:acetyl-CoA C-acyltransferase activity"/>
    <property type="evidence" value="ECO:0007669"/>
    <property type="project" value="UniProtKB-ARBA"/>
</dbReference>
<keyword evidence="4" id="KW-1185">Reference proteome</keyword>
<dbReference type="InterPro" id="IPR016039">
    <property type="entry name" value="Thiolase-like"/>
</dbReference>
<dbReference type="PANTHER" id="PTHR42870:SF1">
    <property type="entry name" value="NON-SPECIFIC LIPID-TRANSFER PROTEIN-LIKE 2"/>
    <property type="match status" value="1"/>
</dbReference>
<organism evidence="3 4">
    <name type="scientific">Sphingomonas panacis</name>
    <dbReference type="NCBI Taxonomy" id="1560345"/>
    <lineage>
        <taxon>Bacteria</taxon>
        <taxon>Pseudomonadati</taxon>
        <taxon>Pseudomonadota</taxon>
        <taxon>Alphaproteobacteria</taxon>
        <taxon>Sphingomonadales</taxon>
        <taxon>Sphingomonadaceae</taxon>
        <taxon>Sphingomonas</taxon>
    </lineage>
</organism>
<dbReference type="PIRSF" id="PIRSF000429">
    <property type="entry name" value="Ac-CoA_Ac_transf"/>
    <property type="match status" value="1"/>
</dbReference>
<evidence type="ECO:0008006" key="5">
    <source>
        <dbReference type="Google" id="ProtNLM"/>
    </source>
</evidence>
<evidence type="ECO:0000259" key="2">
    <source>
        <dbReference type="Pfam" id="PF22691"/>
    </source>
</evidence>
<evidence type="ECO:0000313" key="3">
    <source>
        <dbReference type="EMBL" id="AOH82869.1"/>
    </source>
</evidence>
<dbReference type="InterPro" id="IPR002155">
    <property type="entry name" value="Thiolase"/>
</dbReference>
<dbReference type="EMBL" id="CP014168">
    <property type="protein sequence ID" value="AOH82869.1"/>
    <property type="molecule type" value="Genomic_DNA"/>
</dbReference>
<dbReference type="InterPro" id="IPR055140">
    <property type="entry name" value="Thiolase_C_2"/>
</dbReference>
<dbReference type="PANTHER" id="PTHR42870">
    <property type="entry name" value="ACETYL-COA C-ACETYLTRANSFERASE"/>
    <property type="match status" value="1"/>
</dbReference>
<reference evidence="3 4" key="1">
    <citation type="submission" date="2016-01" db="EMBL/GenBank/DDBJ databases">
        <title>Complete genome and mega plasmid sequence of Sphingomonas panacis DCY99 elicits systemic resistance in rice to Xanthomonas oryzae.</title>
        <authorList>
            <person name="Kim Y.J."/>
            <person name="Yang D.C."/>
            <person name="Sing P."/>
        </authorList>
    </citation>
    <scope>NUCLEOTIDE SEQUENCE [LARGE SCALE GENOMIC DNA]</scope>
    <source>
        <strain evidence="3 4">DCY99</strain>
    </source>
</reference>
<dbReference type="KEGG" id="span:AWL63_01620"/>
<name>A0A1B3Z622_9SPHN</name>
<dbReference type="AlphaFoldDB" id="A0A1B3Z622"/>
<dbReference type="SUPFAM" id="SSF53901">
    <property type="entry name" value="Thiolase-like"/>
    <property type="match status" value="2"/>
</dbReference>